<dbReference type="CDD" id="cd00082">
    <property type="entry name" value="HisKA"/>
    <property type="match status" value="1"/>
</dbReference>
<dbReference type="Gene3D" id="1.10.287.130">
    <property type="match status" value="1"/>
</dbReference>
<keyword evidence="9" id="KW-0902">Two-component regulatory system</keyword>
<dbReference type="PRINTS" id="PR00344">
    <property type="entry name" value="BCTRLSENSOR"/>
</dbReference>
<dbReference type="STRING" id="1423803.FD13_GL001943"/>
<evidence type="ECO:0000313" key="13">
    <source>
        <dbReference type="EMBL" id="KRN02489.1"/>
    </source>
</evidence>
<dbReference type="Proteomes" id="UP000051589">
    <property type="component" value="Unassembled WGS sequence"/>
</dbReference>
<gene>
    <name evidence="13" type="ORF">FD13_GL001943</name>
</gene>
<feature type="transmembrane region" description="Helical" evidence="11">
    <location>
        <begin position="20"/>
        <end position="44"/>
    </location>
</feature>
<evidence type="ECO:0000259" key="12">
    <source>
        <dbReference type="PROSITE" id="PS50109"/>
    </source>
</evidence>
<evidence type="ECO:0000256" key="1">
    <source>
        <dbReference type="ARBA" id="ARBA00000085"/>
    </source>
</evidence>
<dbReference type="SUPFAM" id="SSF55874">
    <property type="entry name" value="ATPase domain of HSP90 chaperone/DNA topoisomerase II/histidine kinase"/>
    <property type="match status" value="1"/>
</dbReference>
<keyword evidence="4" id="KW-0597">Phosphoprotein</keyword>
<evidence type="ECO:0000256" key="7">
    <source>
        <dbReference type="ARBA" id="ARBA00022777"/>
    </source>
</evidence>
<dbReference type="OrthoDB" id="9786919at2"/>
<evidence type="ECO:0000256" key="11">
    <source>
        <dbReference type="SAM" id="Phobius"/>
    </source>
</evidence>
<dbReference type="InterPro" id="IPR050428">
    <property type="entry name" value="TCS_sensor_his_kinase"/>
</dbReference>
<dbReference type="Gene3D" id="3.30.565.10">
    <property type="entry name" value="Histidine kinase-like ATPase, C-terminal domain"/>
    <property type="match status" value="1"/>
</dbReference>
<evidence type="ECO:0000256" key="8">
    <source>
        <dbReference type="ARBA" id="ARBA00022989"/>
    </source>
</evidence>
<dbReference type="FunFam" id="1.10.287.130:FF:000001">
    <property type="entry name" value="Two-component sensor histidine kinase"/>
    <property type="match status" value="1"/>
</dbReference>
<evidence type="ECO:0000256" key="6">
    <source>
        <dbReference type="ARBA" id="ARBA00022692"/>
    </source>
</evidence>
<dbReference type="InterPro" id="IPR003594">
    <property type="entry name" value="HATPase_dom"/>
</dbReference>
<comment type="catalytic activity">
    <reaction evidence="1">
        <text>ATP + protein L-histidine = ADP + protein N-phospho-L-histidine.</text>
        <dbReference type="EC" id="2.7.13.3"/>
    </reaction>
</comment>
<dbReference type="SUPFAM" id="SSF47384">
    <property type="entry name" value="Homodimeric domain of signal transducing histidine kinase"/>
    <property type="match status" value="1"/>
</dbReference>
<proteinExistence type="predicted"/>
<protein>
    <recommendedName>
        <fullName evidence="3">histidine kinase</fullName>
        <ecNumber evidence="3">2.7.13.3</ecNumber>
    </recommendedName>
</protein>
<dbReference type="SMART" id="SM00388">
    <property type="entry name" value="HisKA"/>
    <property type="match status" value="1"/>
</dbReference>
<dbReference type="Pfam" id="PF00512">
    <property type="entry name" value="HisKA"/>
    <property type="match status" value="1"/>
</dbReference>
<comment type="caution">
    <text evidence="13">The sequence shown here is derived from an EMBL/GenBank/DDBJ whole genome shotgun (WGS) entry which is preliminary data.</text>
</comment>
<dbReference type="SMART" id="SM00387">
    <property type="entry name" value="HATPase_c"/>
    <property type="match status" value="1"/>
</dbReference>
<evidence type="ECO:0000256" key="5">
    <source>
        <dbReference type="ARBA" id="ARBA00022679"/>
    </source>
</evidence>
<comment type="subcellular location">
    <subcellularLocation>
        <location evidence="2">Membrane</location>
    </subcellularLocation>
</comment>
<dbReference type="AlphaFoldDB" id="A0A0R2DEX8"/>
<dbReference type="PANTHER" id="PTHR45436">
    <property type="entry name" value="SENSOR HISTIDINE KINASE YKOH"/>
    <property type="match status" value="1"/>
</dbReference>
<dbReference type="InterPro" id="IPR003661">
    <property type="entry name" value="HisK_dim/P_dom"/>
</dbReference>
<name>A0A0R2DEX8_9LACO</name>
<dbReference type="Pfam" id="PF02518">
    <property type="entry name" value="HATPase_c"/>
    <property type="match status" value="1"/>
</dbReference>
<dbReference type="EMBL" id="AYZH01000007">
    <property type="protein sequence ID" value="KRN02489.1"/>
    <property type="molecule type" value="Genomic_DNA"/>
</dbReference>
<feature type="transmembrane region" description="Helical" evidence="11">
    <location>
        <begin position="154"/>
        <end position="177"/>
    </location>
</feature>
<reference evidence="13 14" key="1">
    <citation type="journal article" date="2015" name="Genome Announc.">
        <title>Expanding the biotechnology potential of lactobacilli through comparative genomics of 213 strains and associated genera.</title>
        <authorList>
            <person name="Sun Z."/>
            <person name="Harris H.M."/>
            <person name="McCann A."/>
            <person name="Guo C."/>
            <person name="Argimon S."/>
            <person name="Zhang W."/>
            <person name="Yang X."/>
            <person name="Jeffery I.B."/>
            <person name="Cooney J.C."/>
            <person name="Kagawa T.F."/>
            <person name="Liu W."/>
            <person name="Song Y."/>
            <person name="Salvetti E."/>
            <person name="Wrobel A."/>
            <person name="Rasinkangas P."/>
            <person name="Parkhill J."/>
            <person name="Rea M.C."/>
            <person name="O'Sullivan O."/>
            <person name="Ritari J."/>
            <person name="Douillard F.P."/>
            <person name="Paul Ross R."/>
            <person name="Yang R."/>
            <person name="Briner A.E."/>
            <person name="Felis G.E."/>
            <person name="de Vos W.M."/>
            <person name="Barrangou R."/>
            <person name="Klaenhammer T.R."/>
            <person name="Caufield P.W."/>
            <person name="Cui Y."/>
            <person name="Zhang H."/>
            <person name="O'Toole P.W."/>
        </authorList>
    </citation>
    <scope>NUCLEOTIDE SEQUENCE [LARGE SCALE GENOMIC DNA]</scope>
    <source>
        <strain evidence="13 14">DSM 21775</strain>
    </source>
</reference>
<keyword evidence="7 13" id="KW-0418">Kinase</keyword>
<organism evidence="13 14">
    <name type="scientific">Levilactobacillus senmaizukei DSM 21775 = NBRC 103853</name>
    <dbReference type="NCBI Taxonomy" id="1423803"/>
    <lineage>
        <taxon>Bacteria</taxon>
        <taxon>Bacillati</taxon>
        <taxon>Bacillota</taxon>
        <taxon>Bacilli</taxon>
        <taxon>Lactobacillales</taxon>
        <taxon>Lactobacillaceae</taxon>
        <taxon>Levilactobacillus</taxon>
    </lineage>
</organism>
<dbReference type="PROSITE" id="PS50109">
    <property type="entry name" value="HIS_KIN"/>
    <property type="match status" value="1"/>
</dbReference>
<dbReference type="EC" id="2.7.13.3" evidence="3"/>
<dbReference type="InterPro" id="IPR036890">
    <property type="entry name" value="HATPase_C_sf"/>
</dbReference>
<keyword evidence="10 11" id="KW-0472">Membrane</keyword>
<dbReference type="GO" id="GO:0000155">
    <property type="term" value="F:phosphorelay sensor kinase activity"/>
    <property type="evidence" value="ECO:0007669"/>
    <property type="project" value="InterPro"/>
</dbReference>
<dbReference type="PATRIC" id="fig|1423803.3.peg.2001"/>
<evidence type="ECO:0000256" key="2">
    <source>
        <dbReference type="ARBA" id="ARBA00004370"/>
    </source>
</evidence>
<evidence type="ECO:0000313" key="14">
    <source>
        <dbReference type="Proteomes" id="UP000051589"/>
    </source>
</evidence>
<dbReference type="Gene3D" id="6.10.340.10">
    <property type="match status" value="1"/>
</dbReference>
<evidence type="ECO:0000256" key="4">
    <source>
        <dbReference type="ARBA" id="ARBA00022553"/>
    </source>
</evidence>
<dbReference type="GO" id="GO:0005886">
    <property type="term" value="C:plasma membrane"/>
    <property type="evidence" value="ECO:0007669"/>
    <property type="project" value="TreeGrafter"/>
</dbReference>
<keyword evidence="8 11" id="KW-1133">Transmembrane helix</keyword>
<dbReference type="InterPro" id="IPR005467">
    <property type="entry name" value="His_kinase_dom"/>
</dbReference>
<dbReference type="InterPro" id="IPR004358">
    <property type="entry name" value="Sig_transdc_His_kin-like_C"/>
</dbReference>
<dbReference type="PANTHER" id="PTHR45436:SF5">
    <property type="entry name" value="SENSOR HISTIDINE KINASE TRCS"/>
    <property type="match status" value="1"/>
</dbReference>
<evidence type="ECO:0000256" key="3">
    <source>
        <dbReference type="ARBA" id="ARBA00012438"/>
    </source>
</evidence>
<dbReference type="InterPro" id="IPR036097">
    <property type="entry name" value="HisK_dim/P_sf"/>
</dbReference>
<keyword evidence="5" id="KW-0808">Transferase</keyword>
<accession>A0A0R2DEX8</accession>
<keyword evidence="14" id="KW-1185">Reference proteome</keyword>
<evidence type="ECO:0000256" key="9">
    <source>
        <dbReference type="ARBA" id="ARBA00023012"/>
    </source>
</evidence>
<evidence type="ECO:0000256" key="10">
    <source>
        <dbReference type="ARBA" id="ARBA00023136"/>
    </source>
</evidence>
<feature type="domain" description="Histidine kinase" evidence="12">
    <location>
        <begin position="244"/>
        <end position="456"/>
    </location>
</feature>
<keyword evidence="6 11" id="KW-0812">Transmembrane</keyword>
<sequence>MRMKKQIENHTTAQEIQRRFLTMLVLMTLFMGVSIVSTVGYQLVKQSEHSSQQLIRSLRRSFINDRPDWNYWQRTSPLDTRNTFVRVYKEHDRRSTSTFYSARARHFIHQHHYPLPFYPSLDYTPGYGITYYRAGSRAGFYSEIWMSLTPVTTILFSVLVVTAGVAILMIGVGWIYVRRTANKITQPLAGLNTAAKKQAQVRTVKAALPIPDRPQEVTQLAASFNELLTVINQNAEQERAFTSNAAHELRTPIAAIRGHVRLLERRAAGHPEIIPRSIQFIDEESIRMQKLVDSLLTLSRADRGALTLTSFDLVPIIHETIEEERAVLQQPIEVHLMENVIVFGHAESIQQILTALLDNAGKYSPKDQPISVIVTVNDGWIDLSVADLGLGIADADKPRIFDRFYRVDSARTREVGGTGLGLAIVAQLVKLNRATIRVIDNRPQGSRFTVRFQAGNTNSENPSV</sequence>